<keyword evidence="1" id="KW-0472">Membrane</keyword>
<accession>A0A1W6ZFN5</accession>
<dbReference type="KEGG" id="bgm:CAL15_17890"/>
<dbReference type="STRING" id="463040.CAL15_17890"/>
<evidence type="ECO:0000256" key="1">
    <source>
        <dbReference type="SAM" id="Phobius"/>
    </source>
</evidence>
<dbReference type="Proteomes" id="UP000194161">
    <property type="component" value="Chromosome"/>
</dbReference>
<feature type="transmembrane region" description="Helical" evidence="1">
    <location>
        <begin position="21"/>
        <end position="41"/>
    </location>
</feature>
<dbReference type="RefSeq" id="WP_086079834.1">
    <property type="nucleotide sequence ID" value="NZ_CP021111.1"/>
</dbReference>
<proteinExistence type="predicted"/>
<protein>
    <submittedName>
        <fullName evidence="2">Uncharacterized protein</fullName>
    </submittedName>
</protein>
<gene>
    <name evidence="2" type="ORF">CAL15_17890</name>
</gene>
<dbReference type="AlphaFoldDB" id="A0A1W6ZFN5"/>
<dbReference type="OrthoDB" id="8641514at2"/>
<dbReference type="EMBL" id="CP021111">
    <property type="protein sequence ID" value="ARP96082.1"/>
    <property type="molecule type" value="Genomic_DNA"/>
</dbReference>
<name>A0A1W6ZFN5_9BORD</name>
<feature type="transmembrane region" description="Helical" evidence="1">
    <location>
        <begin position="61"/>
        <end position="83"/>
    </location>
</feature>
<keyword evidence="3" id="KW-1185">Reference proteome</keyword>
<evidence type="ECO:0000313" key="3">
    <source>
        <dbReference type="Proteomes" id="UP000194161"/>
    </source>
</evidence>
<evidence type="ECO:0000313" key="2">
    <source>
        <dbReference type="EMBL" id="ARP96082.1"/>
    </source>
</evidence>
<keyword evidence="1" id="KW-1133">Transmembrane helix</keyword>
<keyword evidence="1" id="KW-0812">Transmembrane</keyword>
<feature type="transmembrane region" description="Helical" evidence="1">
    <location>
        <begin position="104"/>
        <end position="130"/>
    </location>
</feature>
<reference evidence="2 3" key="1">
    <citation type="submission" date="2017-05" db="EMBL/GenBank/DDBJ databases">
        <title>Complete and WGS of Bordetella genogroups.</title>
        <authorList>
            <person name="Spilker T."/>
            <person name="LiPuma J."/>
        </authorList>
    </citation>
    <scope>NUCLEOTIDE SEQUENCE [LARGE SCALE GENOMIC DNA]</scope>
    <source>
        <strain evidence="2 3">AU7206</strain>
    </source>
</reference>
<sequence>MSAQERFERGGPSAPSLWRAVAGWSLWAVCLSVLYAGHALGCRMAAGGTILSYFPAPPMSGGVSWGLAVVWAVGIVAHAVLAARSWRRMRIVRSAGQRAAGNAGALAMLAWAMDASAMVATVVIGLPVIAVPACAA</sequence>
<organism evidence="2 3">
    <name type="scientific">Bordetella genomosp. 13</name>
    <dbReference type="NCBI Taxonomy" id="463040"/>
    <lineage>
        <taxon>Bacteria</taxon>
        <taxon>Pseudomonadati</taxon>
        <taxon>Pseudomonadota</taxon>
        <taxon>Betaproteobacteria</taxon>
        <taxon>Burkholderiales</taxon>
        <taxon>Alcaligenaceae</taxon>
        <taxon>Bordetella</taxon>
    </lineage>
</organism>